<dbReference type="PROSITE" id="PS51372">
    <property type="entry name" value="PRD_2"/>
    <property type="match status" value="1"/>
</dbReference>
<evidence type="ECO:0000256" key="1">
    <source>
        <dbReference type="ARBA" id="ARBA00022737"/>
    </source>
</evidence>
<dbReference type="Pfam" id="PF00874">
    <property type="entry name" value="PRD"/>
    <property type="match status" value="1"/>
</dbReference>
<dbReference type="HOGENOM" id="CLU_059716_0_0_6"/>
<dbReference type="InterPro" id="IPR036634">
    <property type="entry name" value="PRD_sf"/>
</dbReference>
<dbReference type="RefSeq" id="WP_025421320.1">
    <property type="nucleotide sequence ID" value="NZ_CP006569.1"/>
</dbReference>
<sequence>MSPPTSQAPALSASGRRSHLLLLLYSATAPCSLTQLAHQCGTDPETTQRDLAQLDAEIGTLYRLALRRREEEYRIEGNILNHRLCLFEGLRRALRLCPDRVERDFTAALTQQWHSLPPALQFPPSRLTDALERLLPLLPVQRAESNRQFLTLWLRYLLLQCHRQQTPAFNQHQRQWLSQKQAYPAVQAAFRDWSLPDSEVFGLTLLISLLKHPEPADPNSADDRRLSQAVARLISRFAQLSGRTFPHEGPLAEQLFFHLSAALERCHFHMGIDSSLQSEVEEKYPSLLRATRAAMIPLEAEYRIRFSREEMGLIAVIFGAWLMQETDLQEKQVVILSQSEGEQERKLELQIRELTLLPLNIKFQSVTEFQARGAPKNTVLVITPFQMQLPLYSPPLLQVRIPLPQAQRQRIRDLLES</sequence>
<dbReference type="InterPro" id="IPR050661">
    <property type="entry name" value="BglG_antiterminators"/>
</dbReference>
<dbReference type="SUPFAM" id="SSF63520">
    <property type="entry name" value="PTS-regulatory domain, PRD"/>
    <property type="match status" value="1"/>
</dbReference>
<reference evidence="3 4" key="1">
    <citation type="journal article" date="2014" name="Genome Biol. Evol.">
        <title>Genome degeneration and adaptation in a nascent stage of symbiosis.</title>
        <authorList>
            <person name="Oakeson K.F."/>
            <person name="Gil R."/>
            <person name="Clayton A.L."/>
            <person name="Dunn D.M."/>
            <person name="von Niederhausern A.C."/>
            <person name="Hamil C."/>
            <person name="Aoyagi A."/>
            <person name="Duval B."/>
            <person name="Baca A."/>
            <person name="Silva F.J."/>
            <person name="Vallier A."/>
            <person name="Jackson D.G."/>
            <person name="Latorre A."/>
            <person name="Weiss R.B."/>
            <person name="Heddi A."/>
            <person name="Moya A."/>
            <person name="Dale C."/>
        </authorList>
    </citation>
    <scope>NUCLEOTIDE SEQUENCE [LARGE SCALE GENOMIC DNA]</scope>
    <source>
        <strain evidence="3 4">HS1</strain>
    </source>
</reference>
<gene>
    <name evidence="3" type="primary">csiE</name>
    <name evidence="3" type="ORF">Sant_1119</name>
</gene>
<name>W0HVG0_9GAMM</name>
<keyword evidence="4" id="KW-1185">Reference proteome</keyword>
<dbReference type="Gene3D" id="1.10.1790.10">
    <property type="entry name" value="PRD domain"/>
    <property type="match status" value="1"/>
</dbReference>
<dbReference type="EMBL" id="CP006569">
    <property type="protein sequence ID" value="AHF76190.1"/>
    <property type="molecule type" value="Genomic_DNA"/>
</dbReference>
<dbReference type="PANTHER" id="PTHR30185:SF14">
    <property type="entry name" value="STATIONARY PHASE-INDUCIBLE PROTEIN CSIE-RELATED"/>
    <property type="match status" value="1"/>
</dbReference>
<accession>W0HVG0</accession>
<dbReference type="Proteomes" id="UP000019028">
    <property type="component" value="Chromosome"/>
</dbReference>
<feature type="domain" description="PRD" evidence="2">
    <location>
        <begin position="221"/>
        <end position="328"/>
    </location>
</feature>
<dbReference type="InterPro" id="IPR011608">
    <property type="entry name" value="PRD"/>
</dbReference>
<proteinExistence type="predicted"/>
<evidence type="ECO:0000259" key="2">
    <source>
        <dbReference type="PROSITE" id="PS51372"/>
    </source>
</evidence>
<dbReference type="GO" id="GO:0006355">
    <property type="term" value="P:regulation of DNA-templated transcription"/>
    <property type="evidence" value="ECO:0007669"/>
    <property type="project" value="InterPro"/>
</dbReference>
<dbReference type="OrthoDB" id="6415323at2"/>
<keyword evidence="1" id="KW-0677">Repeat</keyword>
<dbReference type="NCBIfam" id="NF008597">
    <property type="entry name" value="PRK11564.1"/>
    <property type="match status" value="1"/>
</dbReference>
<evidence type="ECO:0000313" key="3">
    <source>
        <dbReference type="EMBL" id="AHF76190.1"/>
    </source>
</evidence>
<dbReference type="AlphaFoldDB" id="W0HVG0"/>
<dbReference type="PATRIC" id="fig|1239307.3.peg.1198"/>
<dbReference type="KEGG" id="sod:Sant_1119"/>
<protein>
    <submittedName>
        <fullName evidence="3">Stationary phase-inducible protein</fullName>
    </submittedName>
</protein>
<dbReference type="PANTHER" id="PTHR30185">
    <property type="entry name" value="CRYPTIC BETA-GLUCOSIDE BGL OPERON ANTITERMINATOR"/>
    <property type="match status" value="1"/>
</dbReference>
<organism evidence="3 4">
    <name type="scientific">Sodalis praecaptivus</name>
    <dbReference type="NCBI Taxonomy" id="1239307"/>
    <lineage>
        <taxon>Bacteria</taxon>
        <taxon>Pseudomonadati</taxon>
        <taxon>Pseudomonadota</taxon>
        <taxon>Gammaproteobacteria</taxon>
        <taxon>Enterobacterales</taxon>
        <taxon>Bruguierivoracaceae</taxon>
        <taxon>Sodalis</taxon>
    </lineage>
</organism>
<evidence type="ECO:0000313" key="4">
    <source>
        <dbReference type="Proteomes" id="UP000019028"/>
    </source>
</evidence>